<keyword evidence="4" id="KW-1185">Reference proteome</keyword>
<organism evidence="1 3">
    <name type="scientific">Streptomyces griseoviridis</name>
    <dbReference type="NCBI Taxonomy" id="45398"/>
    <lineage>
        <taxon>Bacteria</taxon>
        <taxon>Bacillati</taxon>
        <taxon>Actinomycetota</taxon>
        <taxon>Actinomycetes</taxon>
        <taxon>Kitasatosporales</taxon>
        <taxon>Streptomycetaceae</taxon>
        <taxon>Streptomyces</taxon>
    </lineage>
</organism>
<dbReference type="OrthoDB" id="4244404at2"/>
<evidence type="ECO:0000313" key="3">
    <source>
        <dbReference type="Proteomes" id="UP000271291"/>
    </source>
</evidence>
<evidence type="ECO:0000313" key="1">
    <source>
        <dbReference type="EMBL" id="AZS89446.1"/>
    </source>
</evidence>
<sequence>MKCYDCTQEVREGTVAIGVCNRCGLFTCQDHSDVVAVPVVRASGLGASHRRGPARSVVCRTCRGAGAAH</sequence>
<protein>
    <submittedName>
        <fullName evidence="1">DUF2180 family protein</fullName>
    </submittedName>
</protein>
<evidence type="ECO:0000313" key="2">
    <source>
        <dbReference type="EMBL" id="QCN83712.1"/>
    </source>
</evidence>
<dbReference type="KEGG" id="sgd:ELQ87_38250"/>
<gene>
    <name evidence="2" type="ORF">DDJ31_00985</name>
    <name evidence="1" type="ORF">ELQ87_38250</name>
</gene>
<evidence type="ECO:0000313" key="4">
    <source>
        <dbReference type="Proteomes" id="UP000501753"/>
    </source>
</evidence>
<dbReference type="Pfam" id="PF09947">
    <property type="entry name" value="DUF2180"/>
    <property type="match status" value="1"/>
</dbReference>
<dbReference type="RefSeq" id="WP_127182216.1">
    <property type="nucleotide sequence ID" value="NZ_CP029078.1"/>
</dbReference>
<dbReference type="EMBL" id="CP034687">
    <property type="protein sequence ID" value="AZS89446.1"/>
    <property type="molecule type" value="Genomic_DNA"/>
</dbReference>
<proteinExistence type="predicted"/>
<dbReference type="InterPro" id="IPR017211">
    <property type="entry name" value="UCP037465_Znf"/>
</dbReference>
<name>A0A3S9ZNI1_STRGD</name>
<dbReference type="AlphaFoldDB" id="A0A3S9ZNI1"/>
<accession>A0A3S9ZNI1</accession>
<dbReference type="EMBL" id="CP029078">
    <property type="protein sequence ID" value="QCN83712.1"/>
    <property type="molecule type" value="Genomic_DNA"/>
</dbReference>
<reference evidence="2 4" key="1">
    <citation type="submission" date="2018-04" db="EMBL/GenBank/DDBJ databases">
        <title>Complete genome sequences of Streptomyces griseoviridis K61 and characterization of antagonistic properties of biological control agents.</title>
        <authorList>
            <person name="Mariita R.M."/>
            <person name="Sello J.K."/>
        </authorList>
    </citation>
    <scope>NUCLEOTIDE SEQUENCE [LARGE SCALE GENOMIC DNA]</scope>
    <source>
        <strain evidence="2 4">K61</strain>
    </source>
</reference>
<dbReference type="Proteomes" id="UP000501753">
    <property type="component" value="Chromosome"/>
</dbReference>
<reference evidence="1 3" key="2">
    <citation type="submission" date="2018-12" db="EMBL/GenBank/DDBJ databases">
        <title>Streptomyces griseoviridis F1-27 complete genome.</title>
        <authorList>
            <person name="Mariita R.M."/>
            <person name="Sello J.K."/>
        </authorList>
    </citation>
    <scope>NUCLEOTIDE SEQUENCE [LARGE SCALE GENOMIC DNA]</scope>
    <source>
        <strain evidence="1 3">F1-27</strain>
    </source>
</reference>
<dbReference type="Proteomes" id="UP000271291">
    <property type="component" value="Chromosome"/>
</dbReference>